<dbReference type="Pfam" id="PF01042">
    <property type="entry name" value="Ribonuc_L-PSP"/>
    <property type="match status" value="1"/>
</dbReference>
<protein>
    <submittedName>
        <fullName evidence="2">RidA family protein</fullName>
    </submittedName>
</protein>
<gene>
    <name evidence="2" type="ORF">NDK43_28895</name>
</gene>
<evidence type="ECO:0000313" key="2">
    <source>
        <dbReference type="EMBL" id="MCM2535583.1"/>
    </source>
</evidence>
<accession>A0ABT0WJ65</accession>
<dbReference type="InterPro" id="IPR006056">
    <property type="entry name" value="RidA"/>
</dbReference>
<evidence type="ECO:0000256" key="1">
    <source>
        <dbReference type="ARBA" id="ARBA00010552"/>
    </source>
</evidence>
<organism evidence="2 3">
    <name type="scientific">Neobacillus pocheonensis</name>
    <dbReference type="NCBI Taxonomy" id="363869"/>
    <lineage>
        <taxon>Bacteria</taxon>
        <taxon>Bacillati</taxon>
        <taxon>Bacillota</taxon>
        <taxon>Bacilli</taxon>
        <taxon>Bacillales</taxon>
        <taxon>Bacillaceae</taxon>
        <taxon>Neobacillus</taxon>
    </lineage>
</organism>
<dbReference type="Gene3D" id="3.30.1330.40">
    <property type="entry name" value="RutC-like"/>
    <property type="match status" value="1"/>
</dbReference>
<reference evidence="2 3" key="1">
    <citation type="submission" date="2022-06" db="EMBL/GenBank/DDBJ databases">
        <authorList>
            <person name="Jeon C.O."/>
        </authorList>
    </citation>
    <scope>NUCLEOTIDE SEQUENCE [LARGE SCALE GENOMIC DNA]</scope>
    <source>
        <strain evidence="2 3">KCTC 13943</strain>
    </source>
</reference>
<dbReference type="InterPro" id="IPR019897">
    <property type="entry name" value="RidA_CS"/>
</dbReference>
<dbReference type="InterPro" id="IPR006175">
    <property type="entry name" value="YjgF/YER057c/UK114"/>
</dbReference>
<proteinExistence type="inferred from homology"/>
<sequence>MNVVQSNQAPAAIGPYSQGIIVNNLFYSSGQIPLTAEGNMVVGDIKEQTHQVFANLKAVLAAAGASLETVVKTTVFIKNMDEFALVNEVYGEYFSVHKPARSCVEVARLPKDALIEIEVVALVK</sequence>
<dbReference type="PROSITE" id="PS01094">
    <property type="entry name" value="UPF0076"/>
    <property type="match status" value="1"/>
</dbReference>
<dbReference type="Proteomes" id="UP001523262">
    <property type="component" value="Unassembled WGS sequence"/>
</dbReference>
<comment type="caution">
    <text evidence="2">The sequence shown here is derived from an EMBL/GenBank/DDBJ whole genome shotgun (WGS) entry which is preliminary data.</text>
</comment>
<dbReference type="CDD" id="cd00448">
    <property type="entry name" value="YjgF_YER057c_UK114_family"/>
    <property type="match status" value="1"/>
</dbReference>
<dbReference type="NCBIfam" id="TIGR00004">
    <property type="entry name" value="Rid family detoxifying hydrolase"/>
    <property type="match status" value="1"/>
</dbReference>
<name>A0ABT0WJ65_9BACI</name>
<evidence type="ECO:0000313" key="3">
    <source>
        <dbReference type="Proteomes" id="UP001523262"/>
    </source>
</evidence>
<comment type="similarity">
    <text evidence="1">Belongs to the RutC family.</text>
</comment>
<dbReference type="SUPFAM" id="SSF55298">
    <property type="entry name" value="YjgF-like"/>
    <property type="match status" value="1"/>
</dbReference>
<dbReference type="PANTHER" id="PTHR11803">
    <property type="entry name" value="2-IMINOBUTANOATE/2-IMINOPROPANOATE DEAMINASE RIDA"/>
    <property type="match status" value="1"/>
</dbReference>
<keyword evidence="3" id="KW-1185">Reference proteome</keyword>
<dbReference type="EMBL" id="JAMQCR010000003">
    <property type="protein sequence ID" value="MCM2535583.1"/>
    <property type="molecule type" value="Genomic_DNA"/>
</dbReference>
<dbReference type="InterPro" id="IPR035959">
    <property type="entry name" value="RutC-like_sf"/>
</dbReference>
<dbReference type="PANTHER" id="PTHR11803:SF39">
    <property type="entry name" value="2-IMINOBUTANOATE_2-IMINOPROPANOATE DEAMINASE"/>
    <property type="match status" value="1"/>
</dbReference>